<evidence type="ECO:0000256" key="21">
    <source>
        <dbReference type="ARBA" id="ARBA00053333"/>
    </source>
</evidence>
<evidence type="ECO:0000256" key="1">
    <source>
        <dbReference type="ARBA" id="ARBA00001924"/>
    </source>
</evidence>
<keyword evidence="17" id="KW-0576">Peroxisome</keyword>
<dbReference type="FunFam" id="3.30.43.10:FF:000001">
    <property type="entry name" value="Xanthine dehydrogenase/oxidase"/>
    <property type="match status" value="1"/>
</dbReference>
<dbReference type="GO" id="GO:0004854">
    <property type="term" value="F:xanthine dehydrogenase activity"/>
    <property type="evidence" value="ECO:0007669"/>
    <property type="project" value="UniProtKB-EC"/>
</dbReference>
<dbReference type="PANTHER" id="PTHR45444:SF3">
    <property type="entry name" value="XANTHINE DEHYDROGENASE"/>
    <property type="match status" value="1"/>
</dbReference>
<keyword evidence="12" id="KW-0274">FAD</keyword>
<dbReference type="GO" id="GO:0006145">
    <property type="term" value="P:purine nucleobase catabolic process"/>
    <property type="evidence" value="ECO:0007669"/>
    <property type="project" value="UniProtKB-ARBA"/>
</dbReference>
<dbReference type="Pfam" id="PF20256">
    <property type="entry name" value="MoCoBD_2"/>
    <property type="match status" value="2"/>
</dbReference>
<dbReference type="FunFam" id="3.30.365.10:FF:000003">
    <property type="entry name" value="Aldehyde oxidase 1"/>
    <property type="match status" value="1"/>
</dbReference>
<dbReference type="InterPro" id="IPR036010">
    <property type="entry name" value="2Fe-2S_ferredoxin-like_sf"/>
</dbReference>
<dbReference type="FunFam" id="3.90.1170.50:FF:000001">
    <property type="entry name" value="Aldehyde oxidase 1"/>
    <property type="match status" value="2"/>
</dbReference>
<evidence type="ECO:0000256" key="9">
    <source>
        <dbReference type="ARBA" id="ARBA00022630"/>
    </source>
</evidence>
<dbReference type="Gene3D" id="3.30.465.10">
    <property type="match status" value="1"/>
</dbReference>
<dbReference type="InterPro" id="IPR046867">
    <property type="entry name" value="AldOxase/xan_DH_MoCoBD2"/>
</dbReference>
<comment type="function">
    <text evidence="21">Key enzyme in purine degradation. Catalyzes the oxidation of hypoxanthine to xanthine. Catalyzes the oxidation of xanthine to uric acid.</text>
</comment>
<dbReference type="SUPFAM" id="SSF55447">
    <property type="entry name" value="CO dehydrogenase flavoprotein C-terminal domain-like"/>
    <property type="match status" value="1"/>
</dbReference>
<dbReference type="FunFam" id="3.30.365.10:FF:000001">
    <property type="entry name" value="Xanthine dehydrogenase oxidase"/>
    <property type="match status" value="2"/>
</dbReference>
<dbReference type="SMART" id="SM01092">
    <property type="entry name" value="CO_deh_flav_C"/>
    <property type="match status" value="1"/>
</dbReference>
<evidence type="ECO:0000256" key="5">
    <source>
        <dbReference type="ARBA" id="ARBA00011738"/>
    </source>
</evidence>
<evidence type="ECO:0000259" key="23">
    <source>
        <dbReference type="PROSITE" id="PS51387"/>
    </source>
</evidence>
<dbReference type="InterPro" id="IPR005107">
    <property type="entry name" value="CO_DH_flav_C"/>
</dbReference>
<keyword evidence="13" id="KW-0560">Oxidoreductase</keyword>
<evidence type="ECO:0000256" key="11">
    <source>
        <dbReference type="ARBA" id="ARBA00022723"/>
    </source>
</evidence>
<comment type="catalytic activity">
    <reaction evidence="20">
        <text>hypoxanthine + NAD(+) + H2O = xanthine + NADH + H(+)</text>
        <dbReference type="Rhea" id="RHEA:24670"/>
        <dbReference type="ChEBI" id="CHEBI:15377"/>
        <dbReference type="ChEBI" id="CHEBI:15378"/>
        <dbReference type="ChEBI" id="CHEBI:17368"/>
        <dbReference type="ChEBI" id="CHEBI:17712"/>
        <dbReference type="ChEBI" id="CHEBI:57540"/>
        <dbReference type="ChEBI" id="CHEBI:57945"/>
        <dbReference type="EC" id="1.17.1.4"/>
    </reaction>
</comment>
<dbReference type="InterPro" id="IPR002346">
    <property type="entry name" value="Mopterin_DH_FAD-bd"/>
</dbReference>
<dbReference type="PROSITE" id="PS00197">
    <property type="entry name" value="2FE2S_FER_1"/>
    <property type="match status" value="2"/>
</dbReference>
<dbReference type="Gene3D" id="3.30.43.10">
    <property type="entry name" value="Uridine Diphospho-n-acetylenolpyruvylglucosamine Reductase, domain 2"/>
    <property type="match status" value="1"/>
</dbReference>
<comment type="subcellular location">
    <subcellularLocation>
        <location evidence="3">Peroxisome</location>
    </subcellularLocation>
</comment>
<keyword evidence="8" id="KW-0500">Molybdenum</keyword>
<dbReference type="InterPro" id="IPR001041">
    <property type="entry name" value="2Fe-2S_ferredoxin-type"/>
</dbReference>
<evidence type="ECO:0000313" key="24">
    <source>
        <dbReference type="EnsemblMetazoa" id="ACOM030815-PA.1"/>
    </source>
</evidence>
<evidence type="ECO:0000256" key="3">
    <source>
        <dbReference type="ARBA" id="ARBA00004275"/>
    </source>
</evidence>
<dbReference type="VEuPathDB" id="VectorBase:ACON2_034277"/>
<dbReference type="InterPro" id="IPR036856">
    <property type="entry name" value="Ald_Oxase/Xan_DH_a/b_sf"/>
</dbReference>
<dbReference type="Pfam" id="PF01799">
    <property type="entry name" value="Fer2_2"/>
    <property type="match status" value="2"/>
</dbReference>
<comment type="cofactor">
    <cofactor evidence="2">
        <name>FAD</name>
        <dbReference type="ChEBI" id="CHEBI:57692"/>
    </cofactor>
</comment>
<dbReference type="GO" id="GO:0051537">
    <property type="term" value="F:2 iron, 2 sulfur cluster binding"/>
    <property type="evidence" value="ECO:0007669"/>
    <property type="project" value="UniProtKB-KW"/>
</dbReference>
<evidence type="ECO:0000256" key="4">
    <source>
        <dbReference type="ARBA" id="ARBA00006849"/>
    </source>
</evidence>
<dbReference type="Pfam" id="PF01315">
    <property type="entry name" value="Ald_Xan_dh_C"/>
    <property type="match status" value="2"/>
</dbReference>
<dbReference type="Gene3D" id="3.90.1170.50">
    <property type="entry name" value="Aldehyde oxidase/xanthine dehydrogenase, a/b hammerhead"/>
    <property type="match status" value="2"/>
</dbReference>
<reference evidence="24" key="1">
    <citation type="submission" date="2022-08" db="UniProtKB">
        <authorList>
            <consortium name="EnsemblMetazoa"/>
        </authorList>
    </citation>
    <scope>IDENTIFICATION</scope>
</reference>
<dbReference type="Gene3D" id="3.30.365.10">
    <property type="entry name" value="Aldehyde oxidase/xanthine dehydrogenase, molybdopterin binding domain"/>
    <property type="match status" value="8"/>
</dbReference>
<dbReference type="Pfam" id="PF02738">
    <property type="entry name" value="MoCoBD_1"/>
    <property type="match status" value="1"/>
</dbReference>
<protein>
    <recommendedName>
        <fullName evidence="7">Xanthine dehydrogenase</fullName>
        <ecNumber evidence="6">1.17.1.4</ecNumber>
    </recommendedName>
</protein>
<evidence type="ECO:0000259" key="22">
    <source>
        <dbReference type="PROSITE" id="PS51085"/>
    </source>
</evidence>
<dbReference type="InterPro" id="IPR000674">
    <property type="entry name" value="Ald_Oxase/Xan_DH_a/b"/>
</dbReference>
<name>A0A8W7PFB1_ANOCL</name>
<keyword evidence="10" id="KW-0001">2Fe-2S</keyword>
<keyword evidence="16" id="KW-0520">NAD</keyword>
<dbReference type="InterPro" id="IPR036683">
    <property type="entry name" value="CO_DH_flav_C_dom_sf"/>
</dbReference>
<evidence type="ECO:0000256" key="7">
    <source>
        <dbReference type="ARBA" id="ARBA00019394"/>
    </source>
</evidence>
<keyword evidence="15" id="KW-0411">Iron-sulfur</keyword>
<dbReference type="PROSITE" id="PS00559">
    <property type="entry name" value="MOLYBDOPTERIN_EUK"/>
    <property type="match status" value="1"/>
</dbReference>
<dbReference type="GO" id="GO:0071949">
    <property type="term" value="F:FAD binding"/>
    <property type="evidence" value="ECO:0007669"/>
    <property type="project" value="InterPro"/>
</dbReference>
<dbReference type="NCBIfam" id="TIGR02963">
    <property type="entry name" value="xanthine_xdhA"/>
    <property type="match status" value="1"/>
</dbReference>
<dbReference type="CDD" id="cd00207">
    <property type="entry name" value="fer2"/>
    <property type="match status" value="2"/>
</dbReference>
<dbReference type="InterPro" id="IPR016167">
    <property type="entry name" value="FAD-bd_PCMH_sub1"/>
</dbReference>
<dbReference type="SUPFAM" id="SSF54292">
    <property type="entry name" value="2Fe-2S ferredoxin-like"/>
    <property type="match status" value="2"/>
</dbReference>
<dbReference type="Gene3D" id="3.10.20.30">
    <property type="match status" value="2"/>
</dbReference>
<comment type="cofactor">
    <cofactor evidence="18">
        <name>[2Fe-2S] cluster</name>
        <dbReference type="ChEBI" id="CHEBI:190135"/>
    </cofactor>
</comment>
<evidence type="ECO:0000256" key="14">
    <source>
        <dbReference type="ARBA" id="ARBA00023004"/>
    </source>
</evidence>
<dbReference type="InterPro" id="IPR016208">
    <property type="entry name" value="Ald_Oxase/xanthine_DH-like"/>
</dbReference>
<dbReference type="InterPro" id="IPR016166">
    <property type="entry name" value="FAD-bd_PCMH"/>
</dbReference>
<dbReference type="SMART" id="SM01008">
    <property type="entry name" value="Ald_Xan_dh_C"/>
    <property type="match status" value="2"/>
</dbReference>
<dbReference type="EnsemblMetazoa" id="ACOM030815-RA">
    <property type="protein sequence ID" value="ACOM030815-PA.1"/>
    <property type="gene ID" value="ACOM030815"/>
</dbReference>
<dbReference type="FunFam" id="3.10.20.30:FF:000015">
    <property type="entry name" value="Aldehyde oxidase 1"/>
    <property type="match status" value="2"/>
</dbReference>
<dbReference type="Pfam" id="PF00111">
    <property type="entry name" value="Fer2"/>
    <property type="match status" value="2"/>
</dbReference>
<feature type="domain" description="2Fe-2S ferredoxin-type" evidence="22">
    <location>
        <begin position="11"/>
        <end position="98"/>
    </location>
</feature>
<feature type="domain" description="FAD-binding PCMH-type" evidence="23">
    <location>
        <begin position="1060"/>
        <end position="1246"/>
    </location>
</feature>
<evidence type="ECO:0000256" key="19">
    <source>
        <dbReference type="ARBA" id="ARBA00049017"/>
    </source>
</evidence>
<dbReference type="FunFam" id="3.30.465.10:FF:000004">
    <property type="entry name" value="Xanthine dehydrogenase/oxidase"/>
    <property type="match status" value="1"/>
</dbReference>
<evidence type="ECO:0000256" key="12">
    <source>
        <dbReference type="ARBA" id="ARBA00022827"/>
    </source>
</evidence>
<dbReference type="GO" id="GO:0043546">
    <property type="term" value="F:molybdopterin cofactor binding"/>
    <property type="evidence" value="ECO:0007669"/>
    <property type="project" value="InterPro"/>
</dbReference>
<dbReference type="InterPro" id="IPR014307">
    <property type="entry name" value="Xanthine_DH_ssu"/>
</dbReference>
<dbReference type="Pfam" id="PF00941">
    <property type="entry name" value="FAD_binding_5"/>
    <property type="match status" value="1"/>
</dbReference>
<dbReference type="EC" id="1.17.1.4" evidence="6"/>
<keyword evidence="9" id="KW-0285">Flavoprotein</keyword>
<dbReference type="InterPro" id="IPR012675">
    <property type="entry name" value="Beta-grasp_dom_sf"/>
</dbReference>
<dbReference type="SUPFAM" id="SSF56176">
    <property type="entry name" value="FAD-binding/transporter-associated domain-like"/>
    <property type="match status" value="1"/>
</dbReference>
<dbReference type="InterPro" id="IPR036318">
    <property type="entry name" value="FAD-bd_PCMH-like_sf"/>
</dbReference>
<dbReference type="VEuPathDB" id="VectorBase:ACON2_040154"/>
<dbReference type="GO" id="GO:0005777">
    <property type="term" value="C:peroxisome"/>
    <property type="evidence" value="ECO:0007669"/>
    <property type="project" value="UniProtKB-SubCell"/>
</dbReference>
<evidence type="ECO:0000256" key="8">
    <source>
        <dbReference type="ARBA" id="ARBA00022505"/>
    </source>
</evidence>
<dbReference type="SUPFAM" id="SSF56003">
    <property type="entry name" value="Molybdenum cofactor-binding domain"/>
    <property type="match status" value="2"/>
</dbReference>
<dbReference type="Pfam" id="PF03450">
    <property type="entry name" value="CO_deh_flav_C"/>
    <property type="match status" value="1"/>
</dbReference>
<dbReference type="FunFam" id="1.10.150.120:FF:000001">
    <property type="entry name" value="Aldehyde oxidase 1"/>
    <property type="match status" value="1"/>
</dbReference>
<feature type="domain" description="2Fe-2S ferredoxin-type" evidence="22">
    <location>
        <begin position="831"/>
        <end position="921"/>
    </location>
</feature>
<evidence type="ECO:0000256" key="17">
    <source>
        <dbReference type="ARBA" id="ARBA00023140"/>
    </source>
</evidence>
<dbReference type="SUPFAM" id="SSF47741">
    <property type="entry name" value="CO dehydrogenase ISP C-domain like"/>
    <property type="match status" value="2"/>
</dbReference>
<keyword evidence="14" id="KW-0408">Iron</keyword>
<proteinExistence type="inferred from homology"/>
<keyword evidence="11" id="KW-0479">Metal-binding</keyword>
<evidence type="ECO:0000256" key="13">
    <source>
        <dbReference type="ARBA" id="ARBA00023002"/>
    </source>
</evidence>
<evidence type="ECO:0000256" key="6">
    <source>
        <dbReference type="ARBA" id="ARBA00013123"/>
    </source>
</evidence>
<evidence type="ECO:0000256" key="15">
    <source>
        <dbReference type="ARBA" id="ARBA00023014"/>
    </source>
</evidence>
<evidence type="ECO:0000256" key="10">
    <source>
        <dbReference type="ARBA" id="ARBA00022714"/>
    </source>
</evidence>
<dbReference type="PROSITE" id="PS51387">
    <property type="entry name" value="FAD_PCMH"/>
    <property type="match status" value="1"/>
</dbReference>
<dbReference type="PROSITE" id="PS51085">
    <property type="entry name" value="2FE2S_FER_2"/>
    <property type="match status" value="2"/>
</dbReference>
<dbReference type="InterPro" id="IPR037165">
    <property type="entry name" value="AldOxase/xan_DH_Mopterin-bd_sf"/>
</dbReference>
<dbReference type="SUPFAM" id="SSF54665">
    <property type="entry name" value="CO dehydrogenase molybdoprotein N-domain-like"/>
    <property type="match status" value="2"/>
</dbReference>
<sequence length="2047" mass="224105">MESLAQFNCNAPLVLFVNGKKVIDSSPDPECTLLVYLREKLRLCGTKLGCAEGGCGACTVMVSKVDRKTGSLHHLAVNACLTPVCAVHGMAVTTVEGIGSTRTRLHPVQERIAKAHGSQCGFCTPGIVMSMYSLLRSSPVPSMKELEVAIQGNLCRCTGYRPILEGTPVGEREKSGANTFHTLVPKSTQLFEKVSGDQPATDPIRRPQVHASAYKQVTGEAIYCDDIPKFANELYLAFVYSTKAHAKILSIDASEALKQEGVHRFFSADDLTDEQNRLGAIVEDERIFAKDIVTSQGQIIGAVVADNESIAKTAARKVRVVYEDLTPIIVSLEDAIAREAFFPEGSLRLEYGNVDAAFDSAYVIVEGECRTGAQEHFYLEPIACIAYPRDSDELEIISCSQHPAEAQRKVANALSIPCHKVFSRVKRLGGGFGGKETKVDLFVTPVALAAYRLRRPVRTVLDRCDDMAVTGTRHPFLVRYRVAVSKDGLLLAGEYKAYSNAGYSRDLSYSRQTQVDAFNRANRWRKRGIDAVPTMYGIAFNVPGLDQSGALVHVYQDGTVLIAHGGVEMGQGLHTKMIQVAATALQIPFDKIHCSETGTDKIPNTSATAASVASDLNGAAVLEACRKLQSRLEPYRKKDSASGWNAWIRQAYLDRVSLSATGFYATPNINYNFQTNAGNPFHYYTFGAACSEVEIDCLTGDHQVLRTDIVMDVGSSLNPAIDIGQIEGGFMQGYGMFMLEEMIYSPAGEVYSRGPGTYKLPGFANIPGELNVSLLTGAPNPRAVYSSKAIGEPPLFLASSVYFAIKAAIAAARLEEGVTGNFNLIAPASSARIRMLCSDTITRKVTDDGPDPECTLLVYLREKLRLCGTKLGCAEGGCGACTVMVSKVDRKTGSLHHLAVNACLTPVCAVHGMAVTTVEGIGSTRTRLHPVQERIAKAHGSQCGFCTPGIVMSMYSLLRSSPVPSMKELEVAFQGNLCRCTGYRPILEGYKTFTKEFGCAMGDKCCRNGNGNGCGQNGSGELDTELFQPNEFVPYDPSQEPIFPPELKLSDKLDSESLVFRTSRTAWYRPTTLNDLLALKKAHPETKIVVGNTEVGVEVKFKHFEYPVLANPIQIKELTTIERQASGLKIGSAVTLMEMEIALRKEIETGPETETRLYQAIVDMLHWFAGKQIRNVASVGGNIMTGSPISDLNPIFTAAAIELEVASLDGGFRKVRMGDGFFTGYRKNVIQPQEALVSLFIPRTTKDQYFIAHKQAKRRDDDIAIVNGAFNVRFRPGTDIVDEIHLAFGGMAPTTVLAKKTATALVGTRWDAQLVERCNDLLVEELPLSPSAPGGMIVYRRSLTLSLFFKAYLAIAQSLDKQSIPHRTPVGEREKSGADTFHTLVPKSTQLFEKVSGDQPATDPIRRPQVHASAYKQVTGEAIYCDDIPKFANELYLAFVYSTKAHAKILSVDASEALKQEGVHRFFSADDLTEEQNKAGPVFHDEFVFVKDVVTTQGQIIGAIVADNQTIAQRAARQVKVTYEELQPVIVTLEDAIRLESFYPGFPRIIAKGDVEKALSEADVIIEGDCRMGGQEHFYLETQACLAVPKDSDEIEVISSTQHPTEIQHHVAQTLGIPASKVVSRVKRLGGGFGGKESRAAIVAIPVALAAHRMGRPVRCMLDRDEDMAVSGTRHPFYFHYKVGVSKDGKLLAGDFRAYNNAGHSMDLSFAVLERSMFHIQNAYRIPHLRVRGWVCRTNLPSNTAFRGFGGPQGMMAAETMMRHVARTLNRDYIELIELNMYREGDTTHYNQQIEGCNVGKCWSEVLQSADFAKRREAVEKFNEEHRWRKRGIHVVPTMFGIAFTVLHLNQSGALIHVYQDGTVLLTHGGTEMGQGLHTKMIQVAATALGIPFDRIHISETSTDKVPNTSATAASAGSDLNGTAVLNACLTIRERLEPIRKEFPDKDWNFWVSKAYFSRVSLSATGFYATPDLGYDFGTNSGKAFNYYTYGAACSEVEIDCLTGDHQVIRTDVVMDLGSSINPAIDIGQIESRSTAPFSFSQVNLSK</sequence>
<accession>A0A8W7PFB1</accession>
<dbReference type="PANTHER" id="PTHR45444">
    <property type="entry name" value="XANTHINE DEHYDROGENASE"/>
    <property type="match status" value="1"/>
</dbReference>
<dbReference type="Proteomes" id="UP000075882">
    <property type="component" value="Unassembled WGS sequence"/>
</dbReference>
<evidence type="ECO:0000256" key="20">
    <source>
        <dbReference type="ARBA" id="ARBA00049517"/>
    </source>
</evidence>
<dbReference type="Gene3D" id="1.10.150.120">
    <property type="entry name" value="[2Fe-2S]-binding domain"/>
    <property type="match status" value="2"/>
</dbReference>
<evidence type="ECO:0000256" key="2">
    <source>
        <dbReference type="ARBA" id="ARBA00001974"/>
    </source>
</evidence>
<dbReference type="FunFam" id="3.30.390.50:FF:000001">
    <property type="entry name" value="Xanthine dehydrogenase oxidase"/>
    <property type="match status" value="1"/>
</dbReference>
<dbReference type="InterPro" id="IPR022407">
    <property type="entry name" value="OxRdtase_Mopterin_BS"/>
</dbReference>
<dbReference type="InterPro" id="IPR002888">
    <property type="entry name" value="2Fe-2S-bd"/>
</dbReference>
<dbReference type="FunFam" id="3.30.365.10:FF:000004">
    <property type="entry name" value="Xanthine dehydrogenase oxidase"/>
    <property type="match status" value="1"/>
</dbReference>
<dbReference type="InterPro" id="IPR016169">
    <property type="entry name" value="FAD-bd_PCMH_sub2"/>
</dbReference>
<dbReference type="InterPro" id="IPR036884">
    <property type="entry name" value="2Fe-2S-bd_dom_sf"/>
</dbReference>
<organism evidence="24">
    <name type="scientific">Anopheles coluzzii</name>
    <name type="common">African malaria mosquito</name>
    <dbReference type="NCBI Taxonomy" id="1518534"/>
    <lineage>
        <taxon>Eukaryota</taxon>
        <taxon>Metazoa</taxon>
        <taxon>Ecdysozoa</taxon>
        <taxon>Arthropoda</taxon>
        <taxon>Hexapoda</taxon>
        <taxon>Insecta</taxon>
        <taxon>Pterygota</taxon>
        <taxon>Neoptera</taxon>
        <taxon>Endopterygota</taxon>
        <taxon>Diptera</taxon>
        <taxon>Nematocera</taxon>
        <taxon>Culicoidea</taxon>
        <taxon>Culicidae</taxon>
        <taxon>Anophelinae</taxon>
        <taxon>Anopheles</taxon>
    </lineage>
</organism>
<comment type="cofactor">
    <cofactor evidence="1">
        <name>Mo-molybdopterin</name>
        <dbReference type="ChEBI" id="CHEBI:71302"/>
    </cofactor>
</comment>
<dbReference type="FunFam" id="3.30.365.10:FF:000002">
    <property type="entry name" value="Xanthine dehydrogenase oxidase"/>
    <property type="match status" value="1"/>
</dbReference>
<comment type="subunit">
    <text evidence="5">Homodimer.</text>
</comment>
<dbReference type="InterPro" id="IPR006058">
    <property type="entry name" value="2Fe2S_fd_BS"/>
</dbReference>
<dbReference type="GO" id="GO:0005506">
    <property type="term" value="F:iron ion binding"/>
    <property type="evidence" value="ECO:0007669"/>
    <property type="project" value="InterPro"/>
</dbReference>
<comment type="catalytic activity">
    <reaction evidence="19">
        <text>xanthine + NAD(+) + H2O = urate + NADH + H(+)</text>
        <dbReference type="Rhea" id="RHEA:16669"/>
        <dbReference type="ChEBI" id="CHEBI:15377"/>
        <dbReference type="ChEBI" id="CHEBI:15378"/>
        <dbReference type="ChEBI" id="CHEBI:17712"/>
        <dbReference type="ChEBI" id="CHEBI:17775"/>
        <dbReference type="ChEBI" id="CHEBI:57540"/>
        <dbReference type="ChEBI" id="CHEBI:57945"/>
        <dbReference type="EC" id="1.17.1.4"/>
    </reaction>
</comment>
<comment type="similarity">
    <text evidence="4">Belongs to the xanthine dehydrogenase family.</text>
</comment>
<dbReference type="InterPro" id="IPR008274">
    <property type="entry name" value="AldOxase/xan_DH_MoCoBD1"/>
</dbReference>
<evidence type="ECO:0000256" key="18">
    <source>
        <dbReference type="ARBA" id="ARBA00034078"/>
    </source>
</evidence>
<dbReference type="Gene3D" id="3.30.390.50">
    <property type="entry name" value="CO dehydrogenase flavoprotein, C-terminal domain"/>
    <property type="match status" value="1"/>
</dbReference>
<evidence type="ECO:0000256" key="16">
    <source>
        <dbReference type="ARBA" id="ARBA00023027"/>
    </source>
</evidence>